<dbReference type="PANTHER" id="PTHR44591:SF24">
    <property type="entry name" value="PROTEIN-GLUTAMATE METHYLESTERASE_PROTEIN-GLUTAMINE GLUTAMINASE 1"/>
    <property type="match status" value="1"/>
</dbReference>
<dbReference type="InterPro" id="IPR050595">
    <property type="entry name" value="Bact_response_regulator"/>
</dbReference>
<gene>
    <name evidence="4" type="ORF">CEQ51_13010</name>
</gene>
<dbReference type="PANTHER" id="PTHR44591">
    <property type="entry name" value="STRESS RESPONSE REGULATOR PROTEIN 1"/>
    <property type="match status" value="1"/>
</dbReference>
<dbReference type="SMART" id="SM00448">
    <property type="entry name" value="REC"/>
    <property type="match status" value="1"/>
</dbReference>
<feature type="modified residue" description="4-aspartylphosphate" evidence="2">
    <location>
        <position position="58"/>
    </location>
</feature>
<evidence type="ECO:0000259" key="3">
    <source>
        <dbReference type="PROSITE" id="PS50110"/>
    </source>
</evidence>
<feature type="domain" description="Response regulatory" evidence="3">
    <location>
        <begin position="8"/>
        <end position="118"/>
    </location>
</feature>
<accession>A0A2Z4Z5P9</accession>
<evidence type="ECO:0000256" key="2">
    <source>
        <dbReference type="PROSITE-ProRule" id="PRU00169"/>
    </source>
</evidence>
<evidence type="ECO:0000313" key="5">
    <source>
        <dbReference type="Proteomes" id="UP000251666"/>
    </source>
</evidence>
<dbReference type="RefSeq" id="WP_208666344.1">
    <property type="nucleotide sequence ID" value="NZ_CP022201.1"/>
</dbReference>
<reference evidence="5" key="1">
    <citation type="journal article" date="2021" name="Front. Microbiol.">
        <title>Genomic Analysis of the 1-Aminocyclopropane-1-Carboxylate Deaminase-Producing Pseudomonas thivervalensis SC5 Reveals Its Multifaceted Roles in Soil and in Beneficial Interactions With Plants.</title>
        <authorList>
            <person name="Nascimento F.X."/>
            <person name="Uron P."/>
            <person name="Glick B.R."/>
            <person name="Giachini A."/>
            <person name="Rossi M.J."/>
        </authorList>
    </citation>
    <scope>NUCLEOTIDE SEQUENCE [LARGE SCALE GENOMIC DNA]</scope>
    <source>
        <strain evidence="5">PLM3</strain>
    </source>
</reference>
<keyword evidence="5" id="KW-1185">Reference proteome</keyword>
<sequence length="133" mass="13948">MTPLAGTRVLVVEDEGAIALLIEEMLEEFGCEVVASVARLATACEVAGSVQVDLAILDVNLAGERVFPVADILRGRQIPFLFSTGYGASGLPAEYAGCPVLHKPFSQSELQQKIAVTLKEARASGQASSTDAN</sequence>
<dbReference type="AlphaFoldDB" id="A0A2Z4Z5P9"/>
<protein>
    <recommendedName>
        <fullName evidence="3">Response regulatory domain-containing protein</fullName>
    </recommendedName>
</protein>
<evidence type="ECO:0000256" key="1">
    <source>
        <dbReference type="ARBA" id="ARBA00022553"/>
    </source>
</evidence>
<proteinExistence type="predicted"/>
<dbReference type="Gene3D" id="3.40.50.2300">
    <property type="match status" value="1"/>
</dbReference>
<dbReference type="Pfam" id="PF00072">
    <property type="entry name" value="Response_reg"/>
    <property type="match status" value="1"/>
</dbReference>
<dbReference type="GO" id="GO:0000160">
    <property type="term" value="P:phosphorelay signal transduction system"/>
    <property type="evidence" value="ECO:0007669"/>
    <property type="project" value="InterPro"/>
</dbReference>
<dbReference type="KEGG" id="pthv:CE140_02735"/>
<dbReference type="Proteomes" id="UP000251666">
    <property type="component" value="Chromosome"/>
</dbReference>
<name>A0A2Z4Z5P9_9PSED</name>
<dbReference type="InterPro" id="IPR011006">
    <property type="entry name" value="CheY-like_superfamily"/>
</dbReference>
<organism evidence="4 5">
    <name type="scientific">Pseudomonas thivervalensis</name>
    <dbReference type="NCBI Taxonomy" id="86265"/>
    <lineage>
        <taxon>Bacteria</taxon>
        <taxon>Pseudomonadati</taxon>
        <taxon>Pseudomonadota</taxon>
        <taxon>Gammaproteobacteria</taxon>
        <taxon>Pseudomonadales</taxon>
        <taxon>Pseudomonadaceae</taxon>
        <taxon>Pseudomonas</taxon>
    </lineage>
</organism>
<dbReference type="SUPFAM" id="SSF52172">
    <property type="entry name" value="CheY-like"/>
    <property type="match status" value="1"/>
</dbReference>
<dbReference type="EMBL" id="CP022202">
    <property type="protein sequence ID" value="AXA60949.1"/>
    <property type="molecule type" value="Genomic_DNA"/>
</dbReference>
<dbReference type="InterPro" id="IPR001789">
    <property type="entry name" value="Sig_transdc_resp-reg_receiver"/>
</dbReference>
<dbReference type="PROSITE" id="PS50110">
    <property type="entry name" value="RESPONSE_REGULATORY"/>
    <property type="match status" value="1"/>
</dbReference>
<evidence type="ECO:0000313" key="4">
    <source>
        <dbReference type="EMBL" id="AXA60949.1"/>
    </source>
</evidence>
<keyword evidence="1 2" id="KW-0597">Phosphoprotein</keyword>